<dbReference type="AlphaFoldDB" id="A0A183SRL2"/>
<dbReference type="WBParaSite" id="SSLN_0000707901-mRNA-1">
    <property type="protein sequence ID" value="SSLN_0000707901-mRNA-1"/>
    <property type="gene ID" value="SSLN_0000707901"/>
</dbReference>
<dbReference type="InterPro" id="IPR001609">
    <property type="entry name" value="Myosin_head_motor_dom-like"/>
</dbReference>
<dbReference type="Gene3D" id="3.40.850.10">
    <property type="entry name" value="Kinesin motor domain"/>
    <property type="match status" value="2"/>
</dbReference>
<evidence type="ECO:0000256" key="1">
    <source>
        <dbReference type="ARBA" id="ARBA00022741"/>
    </source>
</evidence>
<evidence type="ECO:0000256" key="2">
    <source>
        <dbReference type="ARBA" id="ARBA00022840"/>
    </source>
</evidence>
<name>A0A183SRL2_SCHSO</name>
<evidence type="ECO:0000313" key="8">
    <source>
        <dbReference type="WBParaSite" id="SSLN_0000707901-mRNA-1"/>
    </source>
</evidence>
<dbReference type="SMART" id="SM00242">
    <property type="entry name" value="MYSc"/>
    <property type="match status" value="1"/>
</dbReference>
<proteinExistence type="inferred from homology"/>
<keyword evidence="4 6" id="KW-0505">Motor protein</keyword>
<comment type="similarity">
    <text evidence="6">Belongs to the TRAFAC class myosin-kinesin ATPase superfamily. Myosin family.</text>
</comment>
<dbReference type="Gene3D" id="1.10.10.820">
    <property type="match status" value="1"/>
</dbReference>
<dbReference type="Gene3D" id="1.20.120.720">
    <property type="entry name" value="Myosin VI head, motor domain, U50 subdomain"/>
    <property type="match status" value="1"/>
</dbReference>
<dbReference type="GO" id="GO:0016020">
    <property type="term" value="C:membrane"/>
    <property type="evidence" value="ECO:0007669"/>
    <property type="project" value="TreeGrafter"/>
</dbReference>
<evidence type="ECO:0000256" key="4">
    <source>
        <dbReference type="ARBA" id="ARBA00023175"/>
    </source>
</evidence>
<feature type="domain" description="Myosin motor" evidence="7">
    <location>
        <begin position="190"/>
        <end position="739"/>
    </location>
</feature>
<dbReference type="GO" id="GO:0005524">
    <property type="term" value="F:ATP binding"/>
    <property type="evidence" value="ECO:0007669"/>
    <property type="project" value="UniProtKB-UniRule"/>
</dbReference>
<dbReference type="SUPFAM" id="SSF52540">
    <property type="entry name" value="P-loop containing nucleoside triphosphate hydrolases"/>
    <property type="match status" value="2"/>
</dbReference>
<accession>A0A183SRL2</accession>
<dbReference type="Pfam" id="PF00063">
    <property type="entry name" value="Myosin_head"/>
    <property type="match status" value="1"/>
</dbReference>
<keyword evidence="2 6" id="KW-0067">ATP-binding</keyword>
<dbReference type="Gene3D" id="1.20.58.530">
    <property type="match status" value="1"/>
</dbReference>
<dbReference type="InterPro" id="IPR036961">
    <property type="entry name" value="Kinesin_motor_dom_sf"/>
</dbReference>
<evidence type="ECO:0000256" key="6">
    <source>
        <dbReference type="PROSITE-ProRule" id="PRU00782"/>
    </source>
</evidence>
<reference evidence="8" key="1">
    <citation type="submission" date="2016-06" db="UniProtKB">
        <authorList>
            <consortium name="WormBaseParasite"/>
        </authorList>
    </citation>
    <scope>IDENTIFICATION</scope>
</reference>
<dbReference type="InterPro" id="IPR027417">
    <property type="entry name" value="P-loop_NTPase"/>
</dbReference>
<dbReference type="GO" id="GO:0051015">
    <property type="term" value="F:actin filament binding"/>
    <property type="evidence" value="ECO:0007669"/>
    <property type="project" value="TreeGrafter"/>
</dbReference>
<evidence type="ECO:0000259" key="7">
    <source>
        <dbReference type="PROSITE" id="PS51456"/>
    </source>
</evidence>
<organism evidence="8">
    <name type="scientific">Schistocephalus solidus</name>
    <name type="common">Tapeworm</name>
    <dbReference type="NCBI Taxonomy" id="70667"/>
    <lineage>
        <taxon>Eukaryota</taxon>
        <taxon>Metazoa</taxon>
        <taxon>Spiralia</taxon>
        <taxon>Lophotrochozoa</taxon>
        <taxon>Platyhelminthes</taxon>
        <taxon>Cestoda</taxon>
        <taxon>Eucestoda</taxon>
        <taxon>Diphyllobothriidea</taxon>
        <taxon>Diphyllobothriidae</taxon>
        <taxon>Schistocephalus</taxon>
    </lineage>
</organism>
<dbReference type="GO" id="GO:0000146">
    <property type="term" value="F:microfilament motor activity"/>
    <property type="evidence" value="ECO:0007669"/>
    <property type="project" value="TreeGrafter"/>
</dbReference>
<keyword evidence="1 6" id="KW-0547">Nucleotide-binding</keyword>
<dbReference type="GO" id="GO:0007015">
    <property type="term" value="P:actin filament organization"/>
    <property type="evidence" value="ECO:0007669"/>
    <property type="project" value="TreeGrafter"/>
</dbReference>
<sequence length="969" mass="106375">LIPGDVLLSVLGSQAKEHSLEQLVSLINSSASEYLVLNVEPSNDTLEFSLRSIPISVDLSLIMEDIDKVLDPQLRSAIESTVAKLSSTESASINVRSWIKIRGSFNMLSTLLSKFYSMAISKKLTKVASHKPDEVHTGDRVLFSHREGYSRGSVSEVLSSNRFRLRLDVTNQVVEALLEEINLANPEALDGVEDLLLLEHANESTFVYNLHSRFLSSLPYTYCADLALVAINPMRELNIYTDSVAAPSQLNLPQHGVDAEDVGLLQDFRVLDPALPPQLQYSVEASEMEVIQLPGWVRVDGPGLRSVKEWCRDDGLYIFSLLKQLFFNCHNRLDMPPHVYSVAQTALARLDAVFYLRQHYGAKSASEPPTGQSEAVSNGTLLTTSLFSQPSVALKIPTQAICLLGRSGAGKSISTEHILEYCICPPKVRAVCCLLDAFTCSRTLLNTNASRSMRLFTIELTPSCSPSSPSSSSSMLLRPTRLQVDLFLLDKFRVTRRPEGEPTFHIFYYFLAGLQENLRRDFMLEDLSSPNLFMTPLQRAEDKALAKAHWEALCKAANLLGARFENEFMQGVCRLLAVIYHLGCAGATPAMPSENGDDSVRSRLSSRALGFINFSAAERAASLLGCSLEVLSSAVFEAPMGSKRYQDASSLDLLAGFVANLYAIAANSLKDLINSSLAPVQTRTKSVVEATMRTNTARLLVLDPPGLQCPESGGRASGGSFEDLLYNYANECLLQLYQNTPSTAQGSRFMPQCLTAPVETVDIKAGEENSTGSVQTRKRARVTTTDEMVSFLDNSNSISPSAASVAMAAANVAGGGQPGLEAGQGSFASEFVRRSLSPELPTRPVPALSQADASTGLLWLLDSATCSGNLQGYLRLVTQKYHEHKMRYSDRGRSLLLRTPFCFYVASFSGESGSNYWLGLVGLHRSFIFYQRRCMYRCVFGRGISQAWFLSFAFLPAFTANSLRSHKYL</sequence>
<dbReference type="GO" id="GO:0005737">
    <property type="term" value="C:cytoplasm"/>
    <property type="evidence" value="ECO:0007669"/>
    <property type="project" value="TreeGrafter"/>
</dbReference>
<comment type="caution">
    <text evidence="6">Lacks conserved residue(s) required for the propagation of feature annotation.</text>
</comment>
<evidence type="ECO:0000256" key="3">
    <source>
        <dbReference type="ARBA" id="ARBA00023123"/>
    </source>
</evidence>
<dbReference type="PANTHER" id="PTHR13140:SF706">
    <property type="entry name" value="DILUTE CLASS UNCONVENTIONAL MYOSIN, ISOFORM C"/>
    <property type="match status" value="1"/>
</dbReference>
<keyword evidence="3 6" id="KW-0518">Myosin</keyword>
<protein>
    <submittedName>
        <fullName evidence="8">Myosin motor domain-containing protein</fullName>
    </submittedName>
</protein>
<dbReference type="PANTHER" id="PTHR13140">
    <property type="entry name" value="MYOSIN"/>
    <property type="match status" value="1"/>
</dbReference>
<dbReference type="GO" id="GO:0016459">
    <property type="term" value="C:myosin complex"/>
    <property type="evidence" value="ECO:0007669"/>
    <property type="project" value="UniProtKB-KW"/>
</dbReference>
<keyword evidence="5 6" id="KW-0009">Actin-binding</keyword>
<feature type="binding site" evidence="6">
    <location>
        <begin position="405"/>
        <end position="412"/>
    </location>
    <ligand>
        <name>ATP</name>
        <dbReference type="ChEBI" id="CHEBI:30616"/>
    </ligand>
</feature>
<evidence type="ECO:0000256" key="5">
    <source>
        <dbReference type="ARBA" id="ARBA00023203"/>
    </source>
</evidence>
<dbReference type="PROSITE" id="PS51456">
    <property type="entry name" value="MYOSIN_MOTOR"/>
    <property type="match status" value="1"/>
</dbReference>